<accession>A0A0A0RM91</accession>
<dbReference type="EMBL" id="KM236245">
    <property type="protein sequence ID" value="AIW03175.1"/>
    <property type="molecule type" value="Genomic_DNA"/>
</dbReference>
<dbReference type="GeneID" id="24606917"/>
<reference evidence="1 3" key="1">
    <citation type="submission" date="2014-07" db="EMBL/GenBank/DDBJ databases">
        <title>Complete Genome of Bacillus megaterium Myophage Mater.</title>
        <authorList>
            <person name="Lancaster J.C."/>
            <person name="Hodde M.K."/>
            <person name="Hernandez A.C."/>
            <person name="Everett G.F.K."/>
        </authorList>
    </citation>
    <scope>NUCLEOTIDE SEQUENCE [LARGE SCALE GENOMIC DNA]</scope>
</reference>
<sequence>MNNTQAQAEKAVDKIKQGLHLWTRKTFNNALSQYLVNWCNDQAEVDFLELARIKVEDRPIAGRATIEYRPESYLKGEDKLLFTIIYHPHNKAITSIALNGSVLFYLCEAAFKEVAHQNEEEKDMGKERVVNGDNIVEVAQELAAEWEGRQFVSVHLMKLVKDLNDAAGFMFIDWDRINIPDYPANNRAFVEYGLRSSFSADRDRLFTVIYDKDRVIKSVVVNGPKVFWVYQSVEQEVARQKEIEEQEAMALEALEAAQREERLKEYKPFNEIIMDMQHGDRALKWTEEAEQEGKIGIAKSYDDYNYFQDNVSGPLKLSSVFVNGLYKLVPKLYSAYRALEALEAGHTVRYYKEGSSSPHVEISPEDYLGGLEGLKGMQVKELLAERWSIIYKTEE</sequence>
<keyword evidence="3" id="KW-1185">Reference proteome</keyword>
<gene>
    <name evidence="1" type="ORF">CPT_Mater18</name>
    <name evidence="2" type="ORF">CPT_Mater240</name>
</gene>
<dbReference type="KEGG" id="vg:24606917"/>
<dbReference type="GeneID" id="24607145"/>
<protein>
    <submittedName>
        <fullName evidence="1">Uncharacterized protein</fullName>
    </submittedName>
</protein>
<dbReference type="KEGG" id="vg:24607145"/>
<dbReference type="RefSeq" id="YP_009151199.1">
    <property type="nucleotide sequence ID" value="NC_027366.1"/>
</dbReference>
<evidence type="ECO:0000313" key="2">
    <source>
        <dbReference type="EMBL" id="AIW03397.1"/>
    </source>
</evidence>
<evidence type="ECO:0000313" key="3">
    <source>
        <dbReference type="Proteomes" id="UP000030206"/>
    </source>
</evidence>
<organism evidence="1 3">
    <name type="scientific">Bacillus phage Mater</name>
    <dbReference type="NCBI Taxonomy" id="1540090"/>
    <lineage>
        <taxon>Viruses</taxon>
        <taxon>Duplodnaviria</taxon>
        <taxon>Heunggongvirae</taxon>
        <taxon>Uroviricota</taxon>
        <taxon>Caudoviricetes</taxon>
        <taxon>Herelleviridae</taxon>
        <taxon>Bastillevirinae</taxon>
        <taxon>Matervirus</taxon>
        <taxon>Matervirus mater</taxon>
    </lineage>
</organism>
<dbReference type="Proteomes" id="UP000030206">
    <property type="component" value="Segment"/>
</dbReference>
<dbReference type="EMBL" id="KM236245">
    <property type="protein sequence ID" value="AIW03397.1"/>
    <property type="molecule type" value="Genomic_DNA"/>
</dbReference>
<proteinExistence type="predicted"/>
<evidence type="ECO:0000313" key="1">
    <source>
        <dbReference type="EMBL" id="AIW03175.1"/>
    </source>
</evidence>
<dbReference type="RefSeq" id="YP_009150977.1">
    <property type="nucleotide sequence ID" value="NC_027366.1"/>
</dbReference>
<name>A0A0A0RM91_9CAUD</name>